<name>A0A8K0NDY9_9HYPO</name>
<protein>
    <submittedName>
        <fullName evidence="2">Uncharacterized protein</fullName>
    </submittedName>
</protein>
<feature type="region of interest" description="Disordered" evidence="1">
    <location>
        <begin position="1"/>
        <end position="27"/>
    </location>
</feature>
<accession>A0A8K0NDY9</accession>
<keyword evidence="3" id="KW-1185">Reference proteome</keyword>
<proteinExistence type="predicted"/>
<feature type="compositionally biased region" description="Basic residues" evidence="1">
    <location>
        <begin position="78"/>
        <end position="95"/>
    </location>
</feature>
<evidence type="ECO:0000313" key="3">
    <source>
        <dbReference type="Proteomes" id="UP000811619"/>
    </source>
</evidence>
<dbReference type="Proteomes" id="UP000811619">
    <property type="component" value="Unassembled WGS sequence"/>
</dbReference>
<gene>
    <name evidence="2" type="ORF">E4U42_002142</name>
</gene>
<sequence>RLRRRPAGRLPRLRPRPGLDRGLLPPPAARRFRRLRRRLLRLVPLPPDPASRPQHHGPEPGQAPPDPGRHLSRLALLHPRRPGPLRPRQQLRRPPRPLALPARRGEQPQLLLRPAVRRLPGPRRRPGSPPELPRPDEAVPRLLCRRRRRRPRRLSRPHRSRRRPPLGPRRRRPRPGRLLLLRTLSRPQRHRRVLRRLRRLRGRRPPPVALDGRLLARLCRRRLSLYARAPPRRPGPRPRQHVQHVLPHRLELRLSPRLFSPPRRRPLLDGARPGGRCRAGAVDVGRAASPGCPREGCVQSTGHARRDCGVCCSAACGN</sequence>
<feature type="region of interest" description="Disordered" evidence="1">
    <location>
        <begin position="44"/>
        <end position="178"/>
    </location>
</feature>
<comment type="caution">
    <text evidence="2">The sequence shown here is derived from an EMBL/GenBank/DDBJ whole genome shotgun (WGS) entry which is preliminary data.</text>
</comment>
<dbReference type="EMBL" id="SRPY01001739">
    <property type="protein sequence ID" value="KAG5912587.1"/>
    <property type="molecule type" value="Genomic_DNA"/>
</dbReference>
<feature type="compositionally biased region" description="Basic residues" evidence="1">
    <location>
        <begin position="1"/>
        <end position="15"/>
    </location>
</feature>
<feature type="non-terminal residue" evidence="2">
    <location>
        <position position="1"/>
    </location>
</feature>
<feature type="compositionally biased region" description="Low complexity" evidence="1">
    <location>
        <begin position="108"/>
        <end position="119"/>
    </location>
</feature>
<organism evidence="2 3">
    <name type="scientific">Claviceps africana</name>
    <dbReference type="NCBI Taxonomy" id="83212"/>
    <lineage>
        <taxon>Eukaryota</taxon>
        <taxon>Fungi</taxon>
        <taxon>Dikarya</taxon>
        <taxon>Ascomycota</taxon>
        <taxon>Pezizomycotina</taxon>
        <taxon>Sordariomycetes</taxon>
        <taxon>Hypocreomycetidae</taxon>
        <taxon>Hypocreales</taxon>
        <taxon>Clavicipitaceae</taxon>
        <taxon>Claviceps</taxon>
    </lineage>
</organism>
<reference evidence="2" key="1">
    <citation type="journal article" date="2020" name="bioRxiv">
        <title>Whole genome comparisons of ergot fungi reveals the divergence and evolution of species within the genus Claviceps are the result of varying mechanisms driving genome evolution and host range expansion.</title>
        <authorList>
            <person name="Wyka S.A."/>
            <person name="Mondo S.J."/>
            <person name="Liu M."/>
            <person name="Dettman J."/>
            <person name="Nalam V."/>
            <person name="Broders K.D."/>
        </authorList>
    </citation>
    <scope>NUCLEOTIDE SEQUENCE</scope>
    <source>
        <strain evidence="2">CCC 489</strain>
    </source>
</reference>
<feature type="compositionally biased region" description="Basic residues" evidence="1">
    <location>
        <begin position="143"/>
        <end position="175"/>
    </location>
</feature>
<feature type="non-terminal residue" evidence="2">
    <location>
        <position position="318"/>
    </location>
</feature>
<dbReference type="AlphaFoldDB" id="A0A8K0NDY9"/>
<evidence type="ECO:0000256" key="1">
    <source>
        <dbReference type="SAM" id="MobiDB-lite"/>
    </source>
</evidence>
<evidence type="ECO:0000313" key="2">
    <source>
        <dbReference type="EMBL" id="KAG5912587.1"/>
    </source>
</evidence>